<organism evidence="1 2">
    <name type="scientific">Paenibacillus agaridevorans</name>
    <dbReference type="NCBI Taxonomy" id="171404"/>
    <lineage>
        <taxon>Bacteria</taxon>
        <taxon>Bacillati</taxon>
        <taxon>Bacillota</taxon>
        <taxon>Bacilli</taxon>
        <taxon>Bacillales</taxon>
        <taxon>Paenibacillaceae</taxon>
        <taxon>Paenibacillus</taxon>
    </lineage>
</organism>
<sequence>MPELLQDAVAGYQIQQSIIEQYFAINERDQHCVGSNLMLLNTLRTYLRKMFEGGLSREERLASIKEMCQHPEVIDCVNHEPTARLCRIDFVEAVRRLDYDFLEKEGRRQYIRSWLRSRTIFVASVVGSIKPFSNFSKKKEKVTS</sequence>
<comment type="caution">
    <text evidence="1">The sequence shown here is derived from an EMBL/GenBank/DDBJ whole genome shotgun (WGS) entry which is preliminary data.</text>
</comment>
<reference evidence="1 2" key="1">
    <citation type="submission" date="2017-08" db="EMBL/GenBank/DDBJ databases">
        <title>Substantial Increase in Enzyme Production by Combined Drug-Resistance Mutations in Paenibacillus agaridevorans.</title>
        <authorList>
            <person name="Tanaka Y."/>
            <person name="Funane K."/>
            <person name="Hosaka T."/>
            <person name="Shiwa Y."/>
            <person name="Fujita N."/>
            <person name="Miyazaki T."/>
            <person name="Yoshikawa H."/>
            <person name="Murakami K."/>
            <person name="Kasahara K."/>
            <person name="Inaoka T."/>
            <person name="Hiraga Y."/>
            <person name="Ochi K."/>
        </authorList>
    </citation>
    <scope>NUCLEOTIDE SEQUENCE [LARGE SCALE GENOMIC DNA]</scope>
    <source>
        <strain evidence="1 2">T-3040</strain>
    </source>
</reference>
<protein>
    <submittedName>
        <fullName evidence="1">Uncharacterized protein</fullName>
    </submittedName>
</protein>
<name>A0A2R5ELW7_9BACL</name>
<proteinExistence type="predicted"/>
<dbReference type="Proteomes" id="UP000245202">
    <property type="component" value="Unassembled WGS sequence"/>
</dbReference>
<evidence type="ECO:0000313" key="1">
    <source>
        <dbReference type="EMBL" id="GBG07666.1"/>
    </source>
</evidence>
<accession>A0A2R5ELW7</accession>
<keyword evidence="2" id="KW-1185">Reference proteome</keyword>
<dbReference type="AlphaFoldDB" id="A0A2R5ELW7"/>
<gene>
    <name evidence="1" type="ORF">PAT3040_02222</name>
</gene>
<dbReference type="EMBL" id="BDQX01000099">
    <property type="protein sequence ID" value="GBG07666.1"/>
    <property type="molecule type" value="Genomic_DNA"/>
</dbReference>
<evidence type="ECO:0000313" key="2">
    <source>
        <dbReference type="Proteomes" id="UP000245202"/>
    </source>
</evidence>